<dbReference type="PROSITE" id="PS51849">
    <property type="entry name" value="RSGI_N"/>
    <property type="match status" value="1"/>
</dbReference>
<evidence type="ECO:0000259" key="8">
    <source>
        <dbReference type="PROSITE" id="PS51849"/>
    </source>
</evidence>
<organism evidence="9 10">
    <name type="scientific">Gracilibacillus ureilyticus</name>
    <dbReference type="NCBI Taxonomy" id="531814"/>
    <lineage>
        <taxon>Bacteria</taxon>
        <taxon>Bacillati</taxon>
        <taxon>Bacillota</taxon>
        <taxon>Bacilli</taxon>
        <taxon>Bacillales</taxon>
        <taxon>Bacillaceae</taxon>
        <taxon>Gracilibacillus</taxon>
    </lineage>
</organism>
<dbReference type="Proteomes" id="UP000199687">
    <property type="component" value="Unassembled WGS sequence"/>
</dbReference>
<dbReference type="Pfam" id="PF23750">
    <property type="entry name" value="RsgI_M"/>
    <property type="match status" value="1"/>
</dbReference>
<evidence type="ECO:0000256" key="2">
    <source>
        <dbReference type="ARBA" id="ARBA00022475"/>
    </source>
</evidence>
<feature type="region of interest" description="Disordered" evidence="6">
    <location>
        <begin position="221"/>
        <end position="240"/>
    </location>
</feature>
<dbReference type="AlphaFoldDB" id="A0A1H9SF28"/>
<evidence type="ECO:0000256" key="1">
    <source>
        <dbReference type="ARBA" id="ARBA00004162"/>
    </source>
</evidence>
<evidence type="ECO:0000256" key="4">
    <source>
        <dbReference type="ARBA" id="ARBA00022989"/>
    </source>
</evidence>
<evidence type="ECO:0000313" key="10">
    <source>
        <dbReference type="Proteomes" id="UP000199687"/>
    </source>
</evidence>
<dbReference type="InterPro" id="IPR024449">
    <property type="entry name" value="Anti-sigma_RsgI_N"/>
</dbReference>
<keyword evidence="3 7" id="KW-0812">Transmembrane</keyword>
<evidence type="ECO:0000256" key="7">
    <source>
        <dbReference type="SAM" id="Phobius"/>
    </source>
</evidence>
<dbReference type="RefSeq" id="WP_089741149.1">
    <property type="nucleotide sequence ID" value="NZ_FOGL01000011.1"/>
</dbReference>
<comment type="subcellular location">
    <subcellularLocation>
        <location evidence="1">Cell membrane</location>
        <topology evidence="1">Single-pass membrane protein</topology>
    </subcellularLocation>
</comment>
<dbReference type="EMBL" id="FOGL01000011">
    <property type="protein sequence ID" value="SER83508.1"/>
    <property type="molecule type" value="Genomic_DNA"/>
</dbReference>
<feature type="compositionally biased region" description="Polar residues" evidence="6">
    <location>
        <begin position="221"/>
        <end position="235"/>
    </location>
</feature>
<keyword evidence="10" id="KW-1185">Reference proteome</keyword>
<gene>
    <name evidence="9" type="ORF">SAMN04487944_1115</name>
</gene>
<evidence type="ECO:0000256" key="3">
    <source>
        <dbReference type="ARBA" id="ARBA00022692"/>
    </source>
</evidence>
<name>A0A1H9SF28_9BACI</name>
<keyword evidence="5 7" id="KW-0472">Membrane</keyword>
<dbReference type="InterPro" id="IPR055431">
    <property type="entry name" value="RsgI_M"/>
</dbReference>
<evidence type="ECO:0000256" key="6">
    <source>
        <dbReference type="SAM" id="MobiDB-lite"/>
    </source>
</evidence>
<feature type="region of interest" description="Disordered" evidence="6">
    <location>
        <begin position="253"/>
        <end position="413"/>
    </location>
</feature>
<reference evidence="9 10" key="1">
    <citation type="submission" date="2016-10" db="EMBL/GenBank/DDBJ databases">
        <authorList>
            <person name="de Groot N.N."/>
        </authorList>
    </citation>
    <scope>NUCLEOTIDE SEQUENCE [LARGE SCALE GENOMIC DNA]</scope>
    <source>
        <strain evidence="9 10">CGMCC 1.7727</strain>
    </source>
</reference>
<proteinExistence type="predicted"/>
<dbReference type="GO" id="GO:0005886">
    <property type="term" value="C:plasma membrane"/>
    <property type="evidence" value="ECO:0007669"/>
    <property type="project" value="UniProtKB-SubCell"/>
</dbReference>
<feature type="compositionally biased region" description="Acidic residues" evidence="6">
    <location>
        <begin position="256"/>
        <end position="268"/>
    </location>
</feature>
<dbReference type="STRING" id="531814.SAMN04487944_1115"/>
<feature type="compositionally biased region" description="Polar residues" evidence="6">
    <location>
        <begin position="333"/>
        <end position="342"/>
    </location>
</feature>
<keyword evidence="2" id="KW-1003">Cell membrane</keyword>
<feature type="compositionally biased region" description="Basic and acidic residues" evidence="6">
    <location>
        <begin position="369"/>
        <end position="378"/>
    </location>
</feature>
<evidence type="ECO:0000256" key="5">
    <source>
        <dbReference type="ARBA" id="ARBA00023136"/>
    </source>
</evidence>
<accession>A0A1H9SF28</accession>
<sequence>MKKGIVVEHKRRYMIVVDRQGIFHKAKSIKESEIGAEVVFEKKESKWSSFLVLSKKKNVRIATMGLLCLLIVIPSFFWPSNNKAYAIVSLDINPSVNIEIDQEHRIIDIHPMNDDAETLVKNLEFENKTLTDITDEIIAQSRQQYELENDFPILMAVSFLEEGNDSTLLVHELENYFTDKQYHIAVYEVSKTLRARAEKENISLNQMTAQELEDEGTIVISSEKNSGDSENTQLTLPDLDEDERELIYNFYYEPSADQEDTSDVDESTNVEPASEAYESMGKDPVAELADSTDNDQSMETNDSVREEQASDTVNAAGLELTDKSDKHLHPGNNDASESQTHSRPPLPDQANDTAKENRMRNNGKSSDVMNKDSAEQKNKGKKDRKNSNNHAKQRGNGPDKSLDHPSHNRFKKD</sequence>
<protein>
    <recommendedName>
        <fullName evidence="8">RsgI N-terminal anti-sigma domain-containing protein</fullName>
    </recommendedName>
</protein>
<evidence type="ECO:0000313" key="9">
    <source>
        <dbReference type="EMBL" id="SER83508.1"/>
    </source>
</evidence>
<dbReference type="OrthoDB" id="9800626at2"/>
<keyword evidence="4 7" id="KW-1133">Transmembrane helix</keyword>
<feature type="domain" description="RsgI N-terminal anti-sigma" evidence="8">
    <location>
        <begin position="2"/>
        <end position="49"/>
    </location>
</feature>
<dbReference type="Pfam" id="PF12791">
    <property type="entry name" value="RsgI_N"/>
    <property type="match status" value="1"/>
</dbReference>
<feature type="transmembrane region" description="Helical" evidence="7">
    <location>
        <begin position="59"/>
        <end position="78"/>
    </location>
</feature>